<dbReference type="Proteomes" id="UP000295210">
    <property type="component" value="Unassembled WGS sequence"/>
</dbReference>
<gene>
    <name evidence="2" type="ORF">C7378_3498</name>
</gene>
<accession>A0A4R1KYT5</accession>
<evidence type="ECO:0000313" key="2">
    <source>
        <dbReference type="EMBL" id="TCK69750.1"/>
    </source>
</evidence>
<keyword evidence="1" id="KW-0732">Signal</keyword>
<dbReference type="AlphaFoldDB" id="A0A4R1KYT5"/>
<dbReference type="RefSeq" id="WP_131999426.1">
    <property type="nucleotide sequence ID" value="NZ_SMGK01000008.1"/>
</dbReference>
<dbReference type="InterPro" id="IPR036249">
    <property type="entry name" value="Thioredoxin-like_sf"/>
</dbReference>
<keyword evidence="3" id="KW-1185">Reference proteome</keyword>
<protein>
    <recommendedName>
        <fullName evidence="4">Secreted protein</fullName>
    </recommendedName>
</protein>
<name>A0A4R1KYT5_9BACT</name>
<dbReference type="SUPFAM" id="SSF52833">
    <property type="entry name" value="Thioredoxin-like"/>
    <property type="match status" value="1"/>
</dbReference>
<feature type="signal peptide" evidence="1">
    <location>
        <begin position="1"/>
        <end position="21"/>
    </location>
</feature>
<dbReference type="PANTHER" id="PTHR36057">
    <property type="match status" value="1"/>
</dbReference>
<feature type="chain" id="PRO_5020635937" description="Secreted protein" evidence="1">
    <location>
        <begin position="22"/>
        <end position="259"/>
    </location>
</feature>
<organism evidence="2 3">
    <name type="scientific">Acidipila rosea</name>
    <dbReference type="NCBI Taxonomy" id="768535"/>
    <lineage>
        <taxon>Bacteria</taxon>
        <taxon>Pseudomonadati</taxon>
        <taxon>Acidobacteriota</taxon>
        <taxon>Terriglobia</taxon>
        <taxon>Terriglobales</taxon>
        <taxon>Acidobacteriaceae</taxon>
        <taxon>Acidipila</taxon>
    </lineage>
</organism>
<dbReference type="OrthoDB" id="9808254at2"/>
<comment type="caution">
    <text evidence="2">The sequence shown here is derived from an EMBL/GenBank/DDBJ whole genome shotgun (WGS) entry which is preliminary data.</text>
</comment>
<dbReference type="InterPro" id="IPR010634">
    <property type="entry name" value="DUF1223"/>
</dbReference>
<evidence type="ECO:0000313" key="3">
    <source>
        <dbReference type="Proteomes" id="UP000295210"/>
    </source>
</evidence>
<evidence type="ECO:0000256" key="1">
    <source>
        <dbReference type="SAM" id="SignalP"/>
    </source>
</evidence>
<dbReference type="EMBL" id="SMGK01000008">
    <property type="protein sequence ID" value="TCK69750.1"/>
    <property type="molecule type" value="Genomic_DNA"/>
</dbReference>
<evidence type="ECO:0008006" key="4">
    <source>
        <dbReference type="Google" id="ProtNLM"/>
    </source>
</evidence>
<sequence length="259" mass="27391">MQFRSVFAVSISLFSIHPLLAGVQSTGPAVDRAPNVAIVELFTSEGCSSCPPADALLGQIHLKQSPSGQLIVGISEHVTYWNSLGWKDPYSSPVFTERQSAYASRLSPEGSYTPQMVLNGKDQFVGSNGTALDRALREDAKRTHVDLRIVAATLSVDGVDAKFSLSGHTSKPLDVIAVLTDDADRSSVLRGENTGRLLQHVSVARSLTRVATVAGDAEKSIHLPLPDGFQTAVGAGHHIVLFAQEAHQGTIVGAATASL</sequence>
<proteinExistence type="predicted"/>
<dbReference type="PANTHER" id="PTHR36057:SF1">
    <property type="entry name" value="LIPOPROTEIN LIPID ATTACHMENT SITE-LIKE PROTEIN, PUTATIVE (DUF1223)-RELATED"/>
    <property type="match status" value="1"/>
</dbReference>
<reference evidence="2 3" key="1">
    <citation type="submission" date="2019-03" db="EMBL/GenBank/DDBJ databases">
        <title>Genomic Encyclopedia of Type Strains, Phase IV (KMG-IV): sequencing the most valuable type-strain genomes for metagenomic binning, comparative biology and taxonomic classification.</title>
        <authorList>
            <person name="Goeker M."/>
        </authorList>
    </citation>
    <scope>NUCLEOTIDE SEQUENCE [LARGE SCALE GENOMIC DNA]</scope>
    <source>
        <strain evidence="2 3">DSM 103428</strain>
    </source>
</reference>
<dbReference type="Pfam" id="PF06764">
    <property type="entry name" value="DUF1223"/>
    <property type="match status" value="1"/>
</dbReference>